<protein>
    <submittedName>
        <fullName evidence="2">Uncharacterized protein</fullName>
    </submittedName>
</protein>
<evidence type="ECO:0000313" key="3">
    <source>
        <dbReference type="EMBL" id="CAF1527317.1"/>
    </source>
</evidence>
<dbReference type="Proteomes" id="UP000663823">
    <property type="component" value="Unassembled WGS sequence"/>
</dbReference>
<dbReference type="EMBL" id="CAJNOU010007613">
    <property type="protein sequence ID" value="CAF1527317.1"/>
    <property type="molecule type" value="Genomic_DNA"/>
</dbReference>
<evidence type="ECO:0000313" key="2">
    <source>
        <dbReference type="EMBL" id="CAF1468874.1"/>
    </source>
</evidence>
<dbReference type="AlphaFoldDB" id="A0A815QWR0"/>
<proteinExistence type="predicted"/>
<organism evidence="2 6">
    <name type="scientific">Rotaria sordida</name>
    <dbReference type="NCBI Taxonomy" id="392033"/>
    <lineage>
        <taxon>Eukaryota</taxon>
        <taxon>Metazoa</taxon>
        <taxon>Spiralia</taxon>
        <taxon>Gnathifera</taxon>
        <taxon>Rotifera</taxon>
        <taxon>Eurotatoria</taxon>
        <taxon>Bdelloidea</taxon>
        <taxon>Philodinida</taxon>
        <taxon>Philodinidae</taxon>
        <taxon>Rotaria</taxon>
    </lineage>
</organism>
<keyword evidence="1" id="KW-0812">Transmembrane</keyword>
<evidence type="ECO:0000313" key="4">
    <source>
        <dbReference type="EMBL" id="CAF3823631.1"/>
    </source>
</evidence>
<evidence type="ECO:0000256" key="1">
    <source>
        <dbReference type="SAM" id="Phobius"/>
    </source>
</evidence>
<keyword evidence="1" id="KW-0472">Membrane</keyword>
<dbReference type="EMBL" id="CAJOBE010002457">
    <property type="protein sequence ID" value="CAF3823631.1"/>
    <property type="molecule type" value="Genomic_DNA"/>
</dbReference>
<name>A0A815QWR0_9BILA</name>
<dbReference type="EMBL" id="CAJNOO010007477">
    <property type="protein sequence ID" value="CAF1468874.1"/>
    <property type="molecule type" value="Genomic_DNA"/>
</dbReference>
<gene>
    <name evidence="4" type="ORF">FNK824_LOCUS16314</name>
    <name evidence="5" type="ORF">OTI717_LOCUS34898</name>
    <name evidence="2" type="ORF">RFH988_LOCUS37462</name>
    <name evidence="3" type="ORF">SEV965_LOCUS37333</name>
</gene>
<sequence>MSQAGIEREIKNNDNEDSDSTIARAAAAVWQWAQKQPAKAITTQAVKAVLIGAGLAAGPAGIVAAVIASLLIDSKPAY</sequence>
<dbReference type="EMBL" id="CAJOAX010012915">
    <property type="protein sequence ID" value="CAF4121368.1"/>
    <property type="molecule type" value="Genomic_DNA"/>
</dbReference>
<feature type="transmembrane region" description="Helical" evidence="1">
    <location>
        <begin position="48"/>
        <end position="72"/>
    </location>
</feature>
<dbReference type="Proteomes" id="UP000663889">
    <property type="component" value="Unassembled WGS sequence"/>
</dbReference>
<dbReference type="Proteomes" id="UP000663874">
    <property type="component" value="Unassembled WGS sequence"/>
</dbReference>
<evidence type="ECO:0000313" key="5">
    <source>
        <dbReference type="EMBL" id="CAF4121368.1"/>
    </source>
</evidence>
<keyword evidence="1" id="KW-1133">Transmembrane helix</keyword>
<dbReference type="Proteomes" id="UP000663882">
    <property type="component" value="Unassembled WGS sequence"/>
</dbReference>
<accession>A0A815QWR0</accession>
<reference evidence="2" key="1">
    <citation type="submission" date="2021-02" db="EMBL/GenBank/DDBJ databases">
        <authorList>
            <person name="Nowell W R."/>
        </authorList>
    </citation>
    <scope>NUCLEOTIDE SEQUENCE</scope>
</reference>
<evidence type="ECO:0000313" key="6">
    <source>
        <dbReference type="Proteomes" id="UP000663882"/>
    </source>
</evidence>
<comment type="caution">
    <text evidence="2">The sequence shown here is derived from an EMBL/GenBank/DDBJ whole genome shotgun (WGS) entry which is preliminary data.</text>
</comment>